<dbReference type="EMBL" id="FNYH01000019">
    <property type="protein sequence ID" value="SEI92459.1"/>
    <property type="molecule type" value="Genomic_DNA"/>
</dbReference>
<gene>
    <name evidence="13" type="ORF">SAMN05421831_11914</name>
</gene>
<dbReference type="NCBIfam" id="TIGR04407">
    <property type="entry name" value="LptF_YjgP"/>
    <property type="match status" value="1"/>
</dbReference>
<dbReference type="Proteomes" id="UP000242999">
    <property type="component" value="Unassembled WGS sequence"/>
</dbReference>
<evidence type="ECO:0000256" key="5">
    <source>
        <dbReference type="ARBA" id="ARBA00022448"/>
    </source>
</evidence>
<accession>A0A1H6UJJ7</accession>
<evidence type="ECO:0000256" key="2">
    <source>
        <dbReference type="ARBA" id="ARBA00004429"/>
    </source>
</evidence>
<dbReference type="InterPro" id="IPR005495">
    <property type="entry name" value="LptG/LptF_permease"/>
</dbReference>
<keyword evidence="10 12" id="KW-0472">Membrane</keyword>
<dbReference type="Pfam" id="PF03739">
    <property type="entry name" value="LptF_LptG"/>
    <property type="match status" value="1"/>
</dbReference>
<evidence type="ECO:0000256" key="8">
    <source>
        <dbReference type="ARBA" id="ARBA00022692"/>
    </source>
</evidence>
<feature type="transmembrane region" description="Helical" evidence="12">
    <location>
        <begin position="86"/>
        <end position="105"/>
    </location>
</feature>
<keyword evidence="6" id="KW-1003">Cell membrane</keyword>
<comment type="subcellular location">
    <subcellularLocation>
        <location evidence="2">Cell inner membrane</location>
        <topology evidence="2">Multi-pass membrane protein</topology>
    </subcellularLocation>
</comment>
<dbReference type="PANTHER" id="PTHR33529:SF7">
    <property type="entry name" value="LIPOPOLYSACCHARIDE EXPORT SYSTEM PERMEASE PROTEIN LPTF"/>
    <property type="match status" value="1"/>
</dbReference>
<evidence type="ECO:0000256" key="3">
    <source>
        <dbReference type="ARBA" id="ARBA00007725"/>
    </source>
</evidence>
<dbReference type="PANTHER" id="PTHR33529">
    <property type="entry name" value="SLR0882 PROTEIN-RELATED"/>
    <property type="match status" value="1"/>
</dbReference>
<protein>
    <recommendedName>
        <fullName evidence="4">Lipopolysaccharide export system permease protein LptF</fullName>
    </recommendedName>
</protein>
<evidence type="ECO:0000256" key="10">
    <source>
        <dbReference type="ARBA" id="ARBA00023136"/>
    </source>
</evidence>
<sequence length="390" mass="43606">MTVKAYWQSRYRVRLGVSPQGVAPLILFRYITREILLTMFAITGILLLILLGGRFIRFFNAAAAGEIPVSIIGSLLLYRLPSFLELLLPLAFMLGVLLAYGRLYLDNEMTVLSACGVSDQGLLKFALLPASLVALMVALASLWLTPWGLAQGEALLKEQAQRADFSVLNPGRFQDFSQNRVVYAEALTEGGSRMQGVFLHQVADQADQAPTVIRAQSGYQYIAPETGSRYLIFEQGARYQGRPGQAEYQALTFDRYVVRISERQEAGETPKVNLLTTSELFALDQAEAIAQWQWRLSMPLMVFVILFATVPLARTDARQGRFGRFLPAVLLHISYLSLLIALNSALAKGKIPPYPGLFAVHVGFLLLALGLNWRMFWHGKRWRMPFFASH</sequence>
<comment type="subunit">
    <text evidence="11">Component of the lipopolysaccharide transport and assembly complex. The LptBFG transporter is composed of two ATP-binding proteins (LptB) and two transmembrane proteins (LptF and LptG).</text>
</comment>
<dbReference type="AlphaFoldDB" id="A0A1H6UJJ7"/>
<comment type="similarity">
    <text evidence="3">Belongs to the LptF/LptG family.</text>
</comment>
<dbReference type="RefSeq" id="WP_245710719.1">
    <property type="nucleotide sequence ID" value="NZ_FNYH01000019.1"/>
</dbReference>
<reference evidence="14" key="1">
    <citation type="submission" date="2016-10" db="EMBL/GenBank/DDBJ databases">
        <authorList>
            <person name="Varghese N."/>
            <person name="Submissions S."/>
        </authorList>
    </citation>
    <scope>NUCLEOTIDE SEQUENCE [LARGE SCALE GENOMIC DNA]</scope>
    <source>
        <strain evidence="14">DSM 7165</strain>
    </source>
</reference>
<evidence type="ECO:0000256" key="7">
    <source>
        <dbReference type="ARBA" id="ARBA00022519"/>
    </source>
</evidence>
<dbReference type="GO" id="GO:0043190">
    <property type="term" value="C:ATP-binding cassette (ABC) transporter complex"/>
    <property type="evidence" value="ECO:0007669"/>
    <property type="project" value="InterPro"/>
</dbReference>
<keyword evidence="5" id="KW-0813">Transport</keyword>
<evidence type="ECO:0000256" key="6">
    <source>
        <dbReference type="ARBA" id="ARBA00022475"/>
    </source>
</evidence>
<comment type="function">
    <text evidence="1">Part of the ABC transporter complex LptBFG involved in the translocation of lipopolysaccharide (LPS) from the inner membrane to the outer membrane.</text>
</comment>
<name>A0A1H6UJJ7_9GAMM</name>
<proteinExistence type="inferred from homology"/>
<keyword evidence="14" id="KW-1185">Reference proteome</keyword>
<dbReference type="GO" id="GO:0055085">
    <property type="term" value="P:transmembrane transport"/>
    <property type="evidence" value="ECO:0007669"/>
    <property type="project" value="InterPro"/>
</dbReference>
<organism evidence="13 14">
    <name type="scientific">Allopseudospirillum japonicum</name>
    <dbReference type="NCBI Taxonomy" id="64971"/>
    <lineage>
        <taxon>Bacteria</taxon>
        <taxon>Pseudomonadati</taxon>
        <taxon>Pseudomonadota</taxon>
        <taxon>Gammaproteobacteria</taxon>
        <taxon>Oceanospirillales</taxon>
        <taxon>Oceanospirillaceae</taxon>
        <taxon>Allopseudospirillum</taxon>
    </lineage>
</organism>
<keyword evidence="7" id="KW-0997">Cell inner membrane</keyword>
<evidence type="ECO:0000313" key="14">
    <source>
        <dbReference type="Proteomes" id="UP000242999"/>
    </source>
</evidence>
<feature type="transmembrane region" description="Helical" evidence="12">
    <location>
        <begin position="358"/>
        <end position="377"/>
    </location>
</feature>
<evidence type="ECO:0000256" key="11">
    <source>
        <dbReference type="ARBA" id="ARBA00026081"/>
    </source>
</evidence>
<feature type="transmembrane region" description="Helical" evidence="12">
    <location>
        <begin position="292"/>
        <end position="313"/>
    </location>
</feature>
<evidence type="ECO:0000256" key="12">
    <source>
        <dbReference type="SAM" id="Phobius"/>
    </source>
</evidence>
<feature type="transmembrane region" description="Helical" evidence="12">
    <location>
        <begin position="325"/>
        <end position="346"/>
    </location>
</feature>
<evidence type="ECO:0000256" key="9">
    <source>
        <dbReference type="ARBA" id="ARBA00022989"/>
    </source>
</evidence>
<dbReference type="STRING" id="64971.SAMN05421831_11914"/>
<feature type="transmembrane region" description="Helical" evidence="12">
    <location>
        <begin position="125"/>
        <end position="144"/>
    </location>
</feature>
<dbReference type="GO" id="GO:0015920">
    <property type="term" value="P:lipopolysaccharide transport"/>
    <property type="evidence" value="ECO:0007669"/>
    <property type="project" value="TreeGrafter"/>
</dbReference>
<keyword evidence="9 12" id="KW-1133">Transmembrane helix</keyword>
<dbReference type="InterPro" id="IPR030922">
    <property type="entry name" value="LptF"/>
</dbReference>
<feature type="transmembrane region" description="Helical" evidence="12">
    <location>
        <begin position="30"/>
        <end position="51"/>
    </location>
</feature>
<evidence type="ECO:0000313" key="13">
    <source>
        <dbReference type="EMBL" id="SEI92459.1"/>
    </source>
</evidence>
<keyword evidence="8 12" id="KW-0812">Transmembrane</keyword>
<evidence type="ECO:0000256" key="1">
    <source>
        <dbReference type="ARBA" id="ARBA00002265"/>
    </source>
</evidence>
<evidence type="ECO:0000256" key="4">
    <source>
        <dbReference type="ARBA" id="ARBA00014213"/>
    </source>
</evidence>